<dbReference type="KEGG" id="amuc:Pan181_15510"/>
<dbReference type="AlphaFoldDB" id="A0A518AKV5"/>
<keyword evidence="4" id="KW-0479">Metal-binding</keyword>
<dbReference type="InterPro" id="IPR000123">
    <property type="entry name" value="Reverse_transcriptase_msDNA"/>
</dbReference>
<keyword evidence="6 11" id="KW-0695">RNA-directed DNA polymerase</keyword>
<name>A0A518AKV5_9BACT</name>
<evidence type="ECO:0000256" key="4">
    <source>
        <dbReference type="ARBA" id="ARBA00022723"/>
    </source>
</evidence>
<dbReference type="InterPro" id="IPR000477">
    <property type="entry name" value="RT_dom"/>
</dbReference>
<dbReference type="EMBL" id="CP036278">
    <property type="protein sequence ID" value="QDU55362.1"/>
    <property type="molecule type" value="Genomic_DNA"/>
</dbReference>
<evidence type="ECO:0000313" key="12">
    <source>
        <dbReference type="Proteomes" id="UP000315750"/>
    </source>
</evidence>
<dbReference type="Pfam" id="PF00078">
    <property type="entry name" value="RVT_1"/>
    <property type="match status" value="1"/>
</dbReference>
<comment type="similarity">
    <text evidence="8">Belongs to the bacterial reverse transcriptase family.</text>
</comment>
<keyword evidence="12" id="KW-1185">Reference proteome</keyword>
<dbReference type="Proteomes" id="UP000315750">
    <property type="component" value="Chromosome"/>
</dbReference>
<dbReference type="GO" id="GO:0046872">
    <property type="term" value="F:metal ion binding"/>
    <property type="evidence" value="ECO:0007669"/>
    <property type="project" value="UniProtKB-KW"/>
</dbReference>
<gene>
    <name evidence="11" type="ORF">Pan181_15510</name>
</gene>
<comment type="catalytic activity">
    <reaction evidence="9">
        <text>DNA(n) + a 2'-deoxyribonucleoside 5'-triphosphate = DNA(n+1) + diphosphate</text>
        <dbReference type="Rhea" id="RHEA:22508"/>
        <dbReference type="Rhea" id="RHEA-COMP:17339"/>
        <dbReference type="Rhea" id="RHEA-COMP:17340"/>
        <dbReference type="ChEBI" id="CHEBI:33019"/>
        <dbReference type="ChEBI" id="CHEBI:61560"/>
        <dbReference type="ChEBI" id="CHEBI:173112"/>
        <dbReference type="EC" id="2.7.7.49"/>
    </reaction>
</comment>
<dbReference type="GO" id="GO:0051607">
    <property type="term" value="P:defense response to virus"/>
    <property type="evidence" value="ECO:0007669"/>
    <property type="project" value="UniProtKB-KW"/>
</dbReference>
<dbReference type="SUPFAM" id="SSF56672">
    <property type="entry name" value="DNA/RNA polymerases"/>
    <property type="match status" value="1"/>
</dbReference>
<dbReference type="PRINTS" id="PR00866">
    <property type="entry name" value="RNADNAPOLMS"/>
</dbReference>
<keyword evidence="3" id="KW-0548">Nucleotidyltransferase</keyword>
<dbReference type="EC" id="2.7.7.49" evidence="1"/>
<dbReference type="GO" id="GO:0003964">
    <property type="term" value="F:RNA-directed DNA polymerase activity"/>
    <property type="evidence" value="ECO:0007669"/>
    <property type="project" value="UniProtKB-KW"/>
</dbReference>
<evidence type="ECO:0000256" key="8">
    <source>
        <dbReference type="ARBA" id="ARBA00034120"/>
    </source>
</evidence>
<evidence type="ECO:0000256" key="6">
    <source>
        <dbReference type="ARBA" id="ARBA00022918"/>
    </source>
</evidence>
<protein>
    <recommendedName>
        <fullName evidence="1">RNA-directed DNA polymerase</fullName>
        <ecNumber evidence="1">2.7.7.49</ecNumber>
    </recommendedName>
</protein>
<reference evidence="11 12" key="1">
    <citation type="submission" date="2019-02" db="EMBL/GenBank/DDBJ databases">
        <title>Deep-cultivation of Planctomycetes and their phenomic and genomic characterization uncovers novel biology.</title>
        <authorList>
            <person name="Wiegand S."/>
            <person name="Jogler M."/>
            <person name="Boedeker C."/>
            <person name="Pinto D."/>
            <person name="Vollmers J."/>
            <person name="Rivas-Marin E."/>
            <person name="Kohn T."/>
            <person name="Peeters S.H."/>
            <person name="Heuer A."/>
            <person name="Rast P."/>
            <person name="Oberbeckmann S."/>
            <person name="Bunk B."/>
            <person name="Jeske O."/>
            <person name="Meyerdierks A."/>
            <person name="Storesund J.E."/>
            <person name="Kallscheuer N."/>
            <person name="Luecker S."/>
            <person name="Lage O.M."/>
            <person name="Pohl T."/>
            <person name="Merkel B.J."/>
            <person name="Hornburger P."/>
            <person name="Mueller R.-W."/>
            <person name="Bruemmer F."/>
            <person name="Labrenz M."/>
            <person name="Spormann A.M."/>
            <person name="Op den Camp H."/>
            <person name="Overmann J."/>
            <person name="Amann R."/>
            <person name="Jetten M.S.M."/>
            <person name="Mascher T."/>
            <person name="Medema M.H."/>
            <person name="Devos D.P."/>
            <person name="Kaster A.-K."/>
            <person name="Ovreas L."/>
            <person name="Rohde M."/>
            <person name="Galperin M.Y."/>
            <person name="Jogler C."/>
        </authorList>
    </citation>
    <scope>NUCLEOTIDE SEQUENCE [LARGE SCALE GENOMIC DNA]</scope>
    <source>
        <strain evidence="11 12">Pan181</strain>
    </source>
</reference>
<sequence length="459" mass="52074">MSLRARLESLGYSAACLIAMSSPKRIAEPLAAAFLAGPLEVEGMVARGSQLLGKRWRWLSPLAKRMHRYFGGTTRPRQARLINVMLCDEGFYRACTKYELQLVDLQACQPAMAPSLAALSWNVPALCTTKQLADWLGLAVSELEWFADMRRWETKPASMQTQHYRYRVLSKRNGRLRLIEAPKSRLNMLQRQILTHLLDRFPVHSAVHGFRQGRSIRTFAVPHIHRPVVLKLDLRDFFPTIRIAQLSALFRTAGYPERVADLLAGICTNTTPTEVWDDEGLAASPSEIRRMRMLYEQPHLPQGAPTSPTLANLCAYRLDCRLAGLAEASGGVYTRYADDLAFSGDERFARTAERFAIHVMATVMEEGFEVHPRKTRLMRPGVCQRLTGLVVNQHLNIARSDRDRLKAILTNCVRHGPATQNHEGHRDFRCHLRGRVAFVESINPTWGKKLRGLFDQIVW</sequence>
<keyword evidence="5" id="KW-0460">Magnesium</keyword>
<proteinExistence type="inferred from homology"/>
<evidence type="ECO:0000256" key="5">
    <source>
        <dbReference type="ARBA" id="ARBA00022842"/>
    </source>
</evidence>
<organism evidence="11 12">
    <name type="scientific">Aeoliella mucimassa</name>
    <dbReference type="NCBI Taxonomy" id="2527972"/>
    <lineage>
        <taxon>Bacteria</taxon>
        <taxon>Pseudomonadati</taxon>
        <taxon>Planctomycetota</taxon>
        <taxon>Planctomycetia</taxon>
        <taxon>Pirellulales</taxon>
        <taxon>Lacipirellulaceae</taxon>
        <taxon>Aeoliella</taxon>
    </lineage>
</organism>
<accession>A0A518AKV5</accession>
<evidence type="ECO:0000256" key="9">
    <source>
        <dbReference type="ARBA" id="ARBA00048173"/>
    </source>
</evidence>
<evidence type="ECO:0000259" key="10">
    <source>
        <dbReference type="PROSITE" id="PS50878"/>
    </source>
</evidence>
<evidence type="ECO:0000256" key="7">
    <source>
        <dbReference type="ARBA" id="ARBA00023118"/>
    </source>
</evidence>
<dbReference type="PROSITE" id="PS50878">
    <property type="entry name" value="RT_POL"/>
    <property type="match status" value="1"/>
</dbReference>
<keyword evidence="7" id="KW-0051">Antiviral defense</keyword>
<feature type="domain" description="Reverse transcriptase" evidence="10">
    <location>
        <begin position="150"/>
        <end position="391"/>
    </location>
</feature>
<dbReference type="InterPro" id="IPR051083">
    <property type="entry name" value="GrpII_Intron_Splice-Mob/Def"/>
</dbReference>
<evidence type="ECO:0000256" key="3">
    <source>
        <dbReference type="ARBA" id="ARBA00022695"/>
    </source>
</evidence>
<dbReference type="InterPro" id="IPR043502">
    <property type="entry name" value="DNA/RNA_pol_sf"/>
</dbReference>
<keyword evidence="2" id="KW-0808">Transferase</keyword>
<dbReference type="PANTHER" id="PTHR34047">
    <property type="entry name" value="NUCLEAR INTRON MATURASE 1, MITOCHONDRIAL-RELATED"/>
    <property type="match status" value="1"/>
</dbReference>
<evidence type="ECO:0000256" key="1">
    <source>
        <dbReference type="ARBA" id="ARBA00012493"/>
    </source>
</evidence>
<dbReference type="PANTHER" id="PTHR34047:SF7">
    <property type="entry name" value="RNA-DIRECTED DNA POLYMERASE"/>
    <property type="match status" value="1"/>
</dbReference>
<dbReference type="CDD" id="cd03487">
    <property type="entry name" value="RT_Bac_retron_II"/>
    <property type="match status" value="1"/>
</dbReference>
<evidence type="ECO:0000256" key="2">
    <source>
        <dbReference type="ARBA" id="ARBA00022679"/>
    </source>
</evidence>
<dbReference type="GO" id="GO:0003723">
    <property type="term" value="F:RNA binding"/>
    <property type="evidence" value="ECO:0007669"/>
    <property type="project" value="InterPro"/>
</dbReference>
<evidence type="ECO:0000313" key="11">
    <source>
        <dbReference type="EMBL" id="QDU55362.1"/>
    </source>
</evidence>